<gene>
    <name evidence="5" type="ORF">EGR_00236</name>
</gene>
<dbReference type="GO" id="GO:0005634">
    <property type="term" value="C:nucleus"/>
    <property type="evidence" value="ECO:0007669"/>
    <property type="project" value="TreeGrafter"/>
</dbReference>
<evidence type="ECO:0000256" key="1">
    <source>
        <dbReference type="ARBA" id="ARBA00022723"/>
    </source>
</evidence>
<dbReference type="Proteomes" id="UP000019149">
    <property type="component" value="Unassembled WGS sequence"/>
</dbReference>
<dbReference type="OrthoDB" id="6245631at2759"/>
<feature type="domain" description="CMP/dCMP-type deaminase" evidence="4">
    <location>
        <begin position="1"/>
        <end position="123"/>
    </location>
</feature>
<dbReference type="PANTHER" id="PTHR11079">
    <property type="entry name" value="CYTOSINE DEAMINASE FAMILY MEMBER"/>
    <property type="match status" value="1"/>
</dbReference>
<dbReference type="KEGG" id="egl:EGR_00236"/>
<dbReference type="SUPFAM" id="SSF53927">
    <property type="entry name" value="Cytidine deaminase-like"/>
    <property type="match status" value="1"/>
</dbReference>
<dbReference type="RefSeq" id="XP_024356163.1">
    <property type="nucleotide sequence ID" value="XM_024489485.1"/>
</dbReference>
<dbReference type="CDD" id="cd01285">
    <property type="entry name" value="nucleoside_deaminase"/>
    <property type="match status" value="1"/>
</dbReference>
<dbReference type="Gene3D" id="3.40.140.10">
    <property type="entry name" value="Cytidine Deaminase, domain 2"/>
    <property type="match status" value="1"/>
</dbReference>
<dbReference type="GO" id="GO:0052717">
    <property type="term" value="F:tRNA-specific adenosine-34 deaminase activity"/>
    <property type="evidence" value="ECO:0007669"/>
    <property type="project" value="UniProtKB-EC"/>
</dbReference>
<name>W6V201_ECHGR</name>
<dbReference type="EMBL" id="APAU02000001">
    <property type="protein sequence ID" value="EUB64967.1"/>
    <property type="molecule type" value="Genomic_DNA"/>
</dbReference>
<keyword evidence="1" id="KW-0479">Metal-binding</keyword>
<dbReference type="AlphaFoldDB" id="W6V201"/>
<dbReference type="InterPro" id="IPR016193">
    <property type="entry name" value="Cytidine_deaminase-like"/>
</dbReference>
<dbReference type="PANTHER" id="PTHR11079:SF149">
    <property type="entry name" value="TRNA-SPECIFIC ADENOSINE DEAMINASE 2"/>
    <property type="match status" value="1"/>
</dbReference>
<evidence type="ECO:0000313" key="5">
    <source>
        <dbReference type="EMBL" id="EUB64967.1"/>
    </source>
</evidence>
<dbReference type="GeneID" id="36335951"/>
<evidence type="ECO:0000256" key="2">
    <source>
        <dbReference type="ARBA" id="ARBA00022801"/>
    </source>
</evidence>
<reference evidence="5 6" key="1">
    <citation type="journal article" date="2013" name="Nat. Genet.">
        <title>The genome of the hydatid tapeworm Echinococcus granulosus.</title>
        <authorList>
            <person name="Zheng H."/>
            <person name="Zhang W."/>
            <person name="Zhang L."/>
            <person name="Zhang Z."/>
            <person name="Li J."/>
            <person name="Lu G."/>
            <person name="Zhu Y."/>
            <person name="Wang Y."/>
            <person name="Huang Y."/>
            <person name="Liu J."/>
            <person name="Kang H."/>
            <person name="Chen J."/>
            <person name="Wang L."/>
            <person name="Chen A."/>
            <person name="Yu S."/>
            <person name="Gao Z."/>
            <person name="Jin L."/>
            <person name="Gu W."/>
            <person name="Wang Z."/>
            <person name="Zhao L."/>
            <person name="Shi B."/>
            <person name="Wen H."/>
            <person name="Lin R."/>
            <person name="Jones M.K."/>
            <person name="Brejova B."/>
            <person name="Vinar T."/>
            <person name="Zhao G."/>
            <person name="McManus D.P."/>
            <person name="Chen Z."/>
            <person name="Zhou Y."/>
            <person name="Wang S."/>
        </authorList>
    </citation>
    <scope>NUCLEOTIDE SEQUENCE [LARGE SCALE GENOMIC DNA]</scope>
</reference>
<dbReference type="InterPro" id="IPR002125">
    <property type="entry name" value="CMP_dCMP_dom"/>
</dbReference>
<keyword evidence="3" id="KW-0862">Zinc</keyword>
<dbReference type="PROSITE" id="PS00903">
    <property type="entry name" value="CYT_DCMP_DEAMINASES_1"/>
    <property type="match status" value="1"/>
</dbReference>
<evidence type="ECO:0000259" key="4">
    <source>
        <dbReference type="PROSITE" id="PS51747"/>
    </source>
</evidence>
<comment type="caution">
    <text evidence="5">The sequence shown here is derived from an EMBL/GenBank/DDBJ whole genome shotgun (WGS) entry which is preliminary data.</text>
</comment>
<dbReference type="GO" id="GO:0002100">
    <property type="term" value="P:tRNA wobble adenosine to inosine editing"/>
    <property type="evidence" value="ECO:0007669"/>
    <property type="project" value="InterPro"/>
</dbReference>
<dbReference type="Pfam" id="PF00383">
    <property type="entry name" value="dCMP_cyt_deam_1"/>
    <property type="match status" value="1"/>
</dbReference>
<dbReference type="PROSITE" id="PS51747">
    <property type="entry name" value="CYT_DCMP_DEAMINASES_2"/>
    <property type="match status" value="1"/>
</dbReference>
<accession>W6V201</accession>
<dbReference type="STRING" id="6210.W6V201"/>
<organism evidence="5 6">
    <name type="scientific">Echinococcus granulosus</name>
    <name type="common">Hydatid tapeworm</name>
    <dbReference type="NCBI Taxonomy" id="6210"/>
    <lineage>
        <taxon>Eukaryota</taxon>
        <taxon>Metazoa</taxon>
        <taxon>Spiralia</taxon>
        <taxon>Lophotrochozoa</taxon>
        <taxon>Platyhelminthes</taxon>
        <taxon>Cestoda</taxon>
        <taxon>Eucestoda</taxon>
        <taxon>Cyclophyllidea</taxon>
        <taxon>Taeniidae</taxon>
        <taxon>Echinococcus</taxon>
        <taxon>Echinococcus granulosus group</taxon>
    </lineage>
</organism>
<dbReference type="CTD" id="36335951"/>
<dbReference type="GO" id="GO:0005737">
    <property type="term" value="C:cytoplasm"/>
    <property type="evidence" value="ECO:0007669"/>
    <property type="project" value="TreeGrafter"/>
</dbReference>
<keyword evidence="6" id="KW-1185">Reference proteome</keyword>
<keyword evidence="2" id="KW-0378">Hydrolase</keyword>
<protein>
    <submittedName>
        <fullName evidence="5">tRNA-specific adenosine deaminase</fullName>
    </submittedName>
</protein>
<dbReference type="GO" id="GO:0008270">
    <property type="term" value="F:zinc ion binding"/>
    <property type="evidence" value="ECO:0007669"/>
    <property type="project" value="InterPro"/>
</dbReference>
<evidence type="ECO:0000256" key="3">
    <source>
        <dbReference type="ARBA" id="ARBA00022833"/>
    </source>
</evidence>
<sequence>MDRAFELAEEALNDGEVPVGCAFVYDGQVIACGRNETNVCGDATQHAEIVAIKRLEQWCAKNDLSLESVLPKAVLYVTVEPCIMCTAALRFGLPVQPKCVIYSSRNDRFGGCGSVMNVSTDDSLRSPLSCKFNGQSDRSINLLKRFFEQENWNAPEEKRWFIIFLAFAGWIDVVACVQNLVVVAGTTELAAYVVRFGLESNKQDGNSNIGGSEGEAFVGEAATKSKSMAFYVPNSRKPLENLQQEMDYSRGRPLNPNLDISLPTYVIENAIIRAIAHDNFPYVTDYIRKCPANITRYIYHEVYTSQKPMQKTITICPPLYHAIRENALGCIRVLMQHGAMAFQPSYALHWGGFQDGEPTIEIIEKPNIACLADMILGKEIEFSSLVLKQMKMVNVDFGLPVEIRVQRLQQPTPNSTKTIQYSDAWECIEKAIEKSCQREELANFKAILKKLHSAYNTDKLESLYVKMKETRHKKPPSQQLEEPPP</sequence>
<dbReference type="InterPro" id="IPR016192">
    <property type="entry name" value="APOBEC/CMP_deaminase_Zn-bd"/>
</dbReference>
<proteinExistence type="predicted"/>
<evidence type="ECO:0000313" key="6">
    <source>
        <dbReference type="Proteomes" id="UP000019149"/>
    </source>
</evidence>